<dbReference type="FunFam" id="1.10.1750.10:FF:000002">
    <property type="entry name" value="Chromosomal replication initiator protein DnaA"/>
    <property type="match status" value="1"/>
</dbReference>
<keyword evidence="2 8" id="KW-0963">Cytoplasm</keyword>
<dbReference type="InterPro" id="IPR020591">
    <property type="entry name" value="Chromosome_initiator_DnaA-like"/>
</dbReference>
<sequence length="858" mass="89894">MADVNGDLAGVWATVVGRLAADSSVKPKDREWLQRSQALALVSDTALLSAPNEFAKGVLEGRLLPMITDALSREFGRAIRIAVTVDVSAPAEDATAGAAVDGGGASGQPIGPISPGPAWGEDRRDPAPGAWRDGYRSEYGGGRNADYPAHEYRPAPEGYGPDSYGGEGYGAGGYRPEYGRPGGGYGGGPQGGTGYPPAGEFPPNGEYGYGDYQRRGDYAPGEYPYEYRRSEYGDERGYGDDRQPYRTPTGYPYGRGPYADRGWNGPGQGQPGGEGYPSAPGYPTGDDYRGPRDFPRAGDYLPHQAQSPEGDTGAPPSGGEAERDAADGAGGQPETSPNSPGSSPASPAGRGAERGRKDGAGTGADALTSAVPGAGADTGRAREGDDAPGGSAARPEGARGPHHPPGERAQDGGGTSAAGSAVERSAGEGGQPRRGTGAGGSGYPASAPPLPGMPLPGASLPGGATTAGAATAVPGSGSGGPSTAVGAAPTVPGARSGGGPSSGAGGSGARKDGEPARLNPKYLFETFVIGSSNRFAHAAAVAVAEAPAKAYNPLFIYGESGLGKTHLLHAIGHYARSLFPGTRVRYVSSEEFTNEFINSIRDGKADGFRKRYRDMDILLVDDIQFLETKEQTQEEFFHTFNTLHNANKQIVISSDRPPKQLITLEDRLRNRFEWGLITDVQPPELETRIAILRKKAIQEQLNAPAEVLEFIASRVSRNIRELEGALIRVTAFASLNRAPVDLQLTEIVLKDLMPGGNDTGPEISCTTIMAQTADYFGLSVEDLCGTSRSRVLVTARQIAMYLCRELTDLSLPKIGAQFGGRDHTTVMHADRKIRSLMAERRSIYNQVTELTNRIKAES</sequence>
<feature type="binding site" evidence="8">
    <location>
        <position position="564"/>
    </location>
    <ligand>
        <name>ATP</name>
        <dbReference type="ChEBI" id="CHEBI:30616"/>
    </ligand>
</feature>
<dbReference type="CDD" id="cd06571">
    <property type="entry name" value="Bac_DnaA_C"/>
    <property type="match status" value="1"/>
</dbReference>
<dbReference type="SMART" id="SM00382">
    <property type="entry name" value="AAA"/>
    <property type="match status" value="1"/>
</dbReference>
<evidence type="ECO:0000256" key="6">
    <source>
        <dbReference type="ARBA" id="ARBA00023121"/>
    </source>
</evidence>
<dbReference type="InterPro" id="IPR010921">
    <property type="entry name" value="Trp_repressor/repl_initiator"/>
</dbReference>
<accession>A0A852ZXF3</accession>
<feature type="binding site" evidence="8">
    <location>
        <position position="561"/>
    </location>
    <ligand>
        <name>ATP</name>
        <dbReference type="ChEBI" id="CHEBI:30616"/>
    </ligand>
</feature>
<dbReference type="Pfam" id="PF08299">
    <property type="entry name" value="Bac_DnaA_C"/>
    <property type="match status" value="1"/>
</dbReference>
<evidence type="ECO:0000256" key="5">
    <source>
        <dbReference type="ARBA" id="ARBA00022840"/>
    </source>
</evidence>
<dbReference type="InterPro" id="IPR018312">
    <property type="entry name" value="Chromosome_initiator_DnaA_CS"/>
</dbReference>
<keyword evidence="5 8" id="KW-0067">ATP-binding</keyword>
<dbReference type="Proteomes" id="UP000567795">
    <property type="component" value="Unassembled WGS sequence"/>
</dbReference>
<evidence type="ECO:0000256" key="7">
    <source>
        <dbReference type="ARBA" id="ARBA00023125"/>
    </source>
</evidence>
<evidence type="ECO:0000256" key="11">
    <source>
        <dbReference type="RuleBase" id="RU004227"/>
    </source>
</evidence>
<dbReference type="Gene3D" id="3.40.50.300">
    <property type="entry name" value="P-loop containing nucleotide triphosphate hydrolases"/>
    <property type="match status" value="1"/>
</dbReference>
<comment type="domain">
    <text evidence="8">Domain I is involved in oligomerization and binding regulators, domain II is flexibile and of varying length in different bacteria, domain III forms the AAA+ region, while domain IV binds dsDNA.</text>
</comment>
<dbReference type="InterPro" id="IPR003593">
    <property type="entry name" value="AAA+_ATPase"/>
</dbReference>
<evidence type="ECO:0000256" key="1">
    <source>
        <dbReference type="ARBA" id="ARBA00006583"/>
    </source>
</evidence>
<feature type="region of interest" description="Domain IV, binds dsDNA" evidence="8">
    <location>
        <begin position="734"/>
        <end position="858"/>
    </location>
</feature>
<dbReference type="NCBIfam" id="NF010686">
    <property type="entry name" value="PRK14086.1"/>
    <property type="match status" value="1"/>
</dbReference>
<feature type="compositionally biased region" description="Gly residues" evidence="12">
    <location>
        <begin position="264"/>
        <end position="275"/>
    </location>
</feature>
<dbReference type="HAMAP" id="MF_00377">
    <property type="entry name" value="DnaA_bact"/>
    <property type="match status" value="1"/>
</dbReference>
<evidence type="ECO:0000256" key="10">
    <source>
        <dbReference type="RuleBase" id="RU000577"/>
    </source>
</evidence>
<dbReference type="Pfam" id="PF00308">
    <property type="entry name" value="Bac_DnaA"/>
    <property type="match status" value="1"/>
</dbReference>
<feature type="compositionally biased region" description="Gly residues" evidence="12">
    <location>
        <begin position="180"/>
        <end position="194"/>
    </location>
</feature>
<protein>
    <recommendedName>
        <fullName evidence="8 9">Chromosomal replication initiator protein DnaA</fullName>
    </recommendedName>
</protein>
<feature type="compositionally biased region" description="Low complexity" evidence="12">
    <location>
        <begin position="107"/>
        <end position="118"/>
    </location>
</feature>
<feature type="compositionally biased region" description="Basic and acidic residues" evidence="12">
    <location>
        <begin position="225"/>
        <end position="244"/>
    </location>
</feature>
<feature type="compositionally biased region" description="Low complexity" evidence="12">
    <location>
        <begin position="455"/>
        <end position="494"/>
    </location>
</feature>
<dbReference type="CDD" id="cd00009">
    <property type="entry name" value="AAA"/>
    <property type="match status" value="1"/>
</dbReference>
<evidence type="ECO:0000256" key="8">
    <source>
        <dbReference type="HAMAP-Rule" id="MF_00377"/>
    </source>
</evidence>
<feature type="domain" description="Chromosomal replication initiator DnaA C-terminal" evidence="14">
    <location>
        <begin position="764"/>
        <end position="833"/>
    </location>
</feature>
<dbReference type="PROSITE" id="PS01008">
    <property type="entry name" value="DNAA"/>
    <property type="match status" value="1"/>
</dbReference>
<feature type="region of interest" description="Disordered" evidence="12">
    <location>
        <begin position="96"/>
        <end position="164"/>
    </location>
</feature>
<keyword evidence="3 8" id="KW-0235">DNA replication</keyword>
<evidence type="ECO:0000259" key="14">
    <source>
        <dbReference type="SMART" id="SM00760"/>
    </source>
</evidence>
<dbReference type="PANTHER" id="PTHR30050">
    <property type="entry name" value="CHROMOSOMAL REPLICATION INITIATOR PROTEIN DNAA"/>
    <property type="match status" value="1"/>
</dbReference>
<keyword evidence="6 8" id="KW-0446">Lipid-binding</keyword>
<dbReference type="SUPFAM" id="SSF52540">
    <property type="entry name" value="P-loop containing nucleoside triphosphate hydrolases"/>
    <property type="match status" value="1"/>
</dbReference>
<dbReference type="FunFam" id="3.40.50.300:FF:000150">
    <property type="entry name" value="Chromosomal replication initiator protein DnaA"/>
    <property type="match status" value="1"/>
</dbReference>
<evidence type="ECO:0000256" key="4">
    <source>
        <dbReference type="ARBA" id="ARBA00022741"/>
    </source>
</evidence>
<comment type="caution">
    <text evidence="8">Lacks conserved residue(s) required for the propagation of feature annotation.</text>
</comment>
<comment type="subunit">
    <text evidence="8">Oligomerizes as a right-handed, spiral filament on DNA at oriC.</text>
</comment>
<dbReference type="InterPro" id="IPR013317">
    <property type="entry name" value="DnaA_dom"/>
</dbReference>
<dbReference type="GO" id="GO:0006270">
    <property type="term" value="P:DNA replication initiation"/>
    <property type="evidence" value="ECO:0007669"/>
    <property type="project" value="UniProtKB-UniRule"/>
</dbReference>
<comment type="function">
    <text evidence="8 10">Plays an essential role in the initiation and regulation of chromosomal replication. ATP-DnaA binds to the origin of replication (oriC) to initiate formation of the DNA replication initiation complex once per cell cycle. Binds the DnaA box (a 9 base pair repeat at the origin) and separates the double-stranded (ds)DNA. Forms a right-handed helical filament on oriC DNA; dsDNA binds to the exterior of the filament while single-stranded (ss)DNA is stabiized in the filament's interior. The ATP-DnaA-oriC complex binds and stabilizes one strand of the AT-rich DNA unwinding element (DUE), permitting loading of DNA polymerase. After initiation quickly degrades to an ADP-DnaA complex that is not apt for DNA replication. Binds acidic phospholipids.</text>
</comment>
<evidence type="ECO:0000259" key="13">
    <source>
        <dbReference type="SMART" id="SM00382"/>
    </source>
</evidence>
<dbReference type="GO" id="GO:0005737">
    <property type="term" value="C:cytoplasm"/>
    <property type="evidence" value="ECO:0007669"/>
    <property type="project" value="UniProtKB-SubCell"/>
</dbReference>
<dbReference type="PANTHER" id="PTHR30050:SF2">
    <property type="entry name" value="CHROMOSOMAL REPLICATION INITIATOR PROTEIN DNAA"/>
    <property type="match status" value="1"/>
</dbReference>
<evidence type="ECO:0000256" key="12">
    <source>
        <dbReference type="SAM" id="MobiDB-lite"/>
    </source>
</evidence>
<dbReference type="InterPro" id="IPR038454">
    <property type="entry name" value="DnaA_N_sf"/>
</dbReference>
<dbReference type="GO" id="GO:0005886">
    <property type="term" value="C:plasma membrane"/>
    <property type="evidence" value="ECO:0007669"/>
    <property type="project" value="TreeGrafter"/>
</dbReference>
<feature type="binding site" evidence="8">
    <location>
        <position position="565"/>
    </location>
    <ligand>
        <name>ATP</name>
        <dbReference type="ChEBI" id="CHEBI:30616"/>
    </ligand>
</feature>
<feature type="region of interest" description="Domain III, AAA+ region" evidence="8">
    <location>
        <begin position="517"/>
        <end position="733"/>
    </location>
</feature>
<dbReference type="EMBL" id="JACBZD010000001">
    <property type="protein sequence ID" value="NYI05404.1"/>
    <property type="molecule type" value="Genomic_DNA"/>
</dbReference>
<feature type="compositionally biased region" description="Low complexity" evidence="12">
    <location>
        <begin position="336"/>
        <end position="350"/>
    </location>
</feature>
<evidence type="ECO:0000313" key="15">
    <source>
        <dbReference type="EMBL" id="NYI05404.1"/>
    </source>
</evidence>
<dbReference type="GO" id="GO:0008289">
    <property type="term" value="F:lipid binding"/>
    <property type="evidence" value="ECO:0007669"/>
    <property type="project" value="UniProtKB-KW"/>
</dbReference>
<gene>
    <name evidence="8" type="primary">dnaA</name>
    <name evidence="15" type="ORF">FHU37_002347</name>
</gene>
<feature type="binding site" evidence="8">
    <location>
        <position position="563"/>
    </location>
    <ligand>
        <name>ATP</name>
        <dbReference type="ChEBI" id="CHEBI:30616"/>
    </ligand>
</feature>
<evidence type="ECO:0000256" key="2">
    <source>
        <dbReference type="ARBA" id="ARBA00022490"/>
    </source>
</evidence>
<feature type="compositionally biased region" description="Basic and acidic residues" evidence="12">
    <location>
        <begin position="286"/>
        <end position="296"/>
    </location>
</feature>
<dbReference type="NCBIfam" id="TIGR00362">
    <property type="entry name" value="DnaA"/>
    <property type="match status" value="1"/>
</dbReference>
<dbReference type="InterPro" id="IPR013159">
    <property type="entry name" value="DnaA_C"/>
</dbReference>
<keyword evidence="7 8" id="KW-0238">DNA-binding</keyword>
<dbReference type="Gene3D" id="3.30.300.180">
    <property type="match status" value="1"/>
</dbReference>
<dbReference type="PRINTS" id="PR00051">
    <property type="entry name" value="DNAA"/>
</dbReference>
<dbReference type="GO" id="GO:0003688">
    <property type="term" value="F:DNA replication origin binding"/>
    <property type="evidence" value="ECO:0007669"/>
    <property type="project" value="UniProtKB-UniRule"/>
</dbReference>
<evidence type="ECO:0000256" key="3">
    <source>
        <dbReference type="ARBA" id="ARBA00022705"/>
    </source>
</evidence>
<comment type="caution">
    <text evidence="15">The sequence shown here is derived from an EMBL/GenBank/DDBJ whole genome shotgun (WGS) entry which is preliminary data.</text>
</comment>
<dbReference type="FunFam" id="1.10.8.60:FF:000003">
    <property type="entry name" value="Chromosomal replication initiator protein DnaA"/>
    <property type="match status" value="1"/>
</dbReference>
<name>A0A852ZXF3_9ACTN</name>
<feature type="compositionally biased region" description="Gly residues" evidence="12">
    <location>
        <begin position="495"/>
        <end position="508"/>
    </location>
</feature>
<feature type="region of interest" description="Domain I, interacts with DnaA modulators" evidence="8">
    <location>
        <begin position="1"/>
        <end position="329"/>
    </location>
</feature>
<dbReference type="InterPro" id="IPR001957">
    <property type="entry name" value="Chromosome_initiator_DnaA"/>
</dbReference>
<feature type="domain" description="AAA+ ATPase" evidence="13">
    <location>
        <begin position="550"/>
        <end position="678"/>
    </location>
</feature>
<comment type="subcellular location">
    <subcellularLocation>
        <location evidence="8">Cytoplasm</location>
    </subcellularLocation>
</comment>
<dbReference type="GO" id="GO:0005524">
    <property type="term" value="F:ATP binding"/>
    <property type="evidence" value="ECO:0007669"/>
    <property type="project" value="UniProtKB-UniRule"/>
</dbReference>
<evidence type="ECO:0000256" key="9">
    <source>
        <dbReference type="NCBIfam" id="TIGR00362"/>
    </source>
</evidence>
<keyword evidence="4 8" id="KW-0547">Nucleotide-binding</keyword>
<dbReference type="AlphaFoldDB" id="A0A852ZXF3"/>
<dbReference type="GO" id="GO:0006275">
    <property type="term" value="P:regulation of DNA replication"/>
    <property type="evidence" value="ECO:0007669"/>
    <property type="project" value="UniProtKB-UniRule"/>
</dbReference>
<reference evidence="15 16" key="1">
    <citation type="submission" date="2020-07" db="EMBL/GenBank/DDBJ databases">
        <title>Sequencing the genomes of 1000 actinobacteria strains.</title>
        <authorList>
            <person name="Klenk H.-P."/>
        </authorList>
    </citation>
    <scope>NUCLEOTIDE SEQUENCE [LARGE SCALE GENOMIC DNA]</scope>
    <source>
        <strain evidence="15 16">DSM 42178</strain>
    </source>
</reference>
<dbReference type="Gene3D" id="1.10.1750.10">
    <property type="match status" value="1"/>
</dbReference>
<feature type="compositionally biased region" description="Gly residues" evidence="12">
    <location>
        <begin position="427"/>
        <end position="442"/>
    </location>
</feature>
<feature type="compositionally biased region" description="Basic and acidic residues" evidence="12">
    <location>
        <begin position="396"/>
        <end position="410"/>
    </location>
</feature>
<dbReference type="Gene3D" id="1.10.8.60">
    <property type="match status" value="1"/>
</dbReference>
<dbReference type="SMART" id="SM00760">
    <property type="entry name" value="Bac_DnaA_C"/>
    <property type="match status" value="1"/>
</dbReference>
<organism evidence="15 16">
    <name type="scientific">Allostreptomyces psammosilenae</name>
    <dbReference type="NCBI Taxonomy" id="1892865"/>
    <lineage>
        <taxon>Bacteria</taxon>
        <taxon>Bacillati</taxon>
        <taxon>Actinomycetota</taxon>
        <taxon>Actinomycetes</taxon>
        <taxon>Kitasatosporales</taxon>
        <taxon>Streptomycetaceae</taxon>
        <taxon>Allostreptomyces</taxon>
    </lineage>
</organism>
<evidence type="ECO:0000313" key="16">
    <source>
        <dbReference type="Proteomes" id="UP000567795"/>
    </source>
</evidence>
<dbReference type="InterPro" id="IPR027417">
    <property type="entry name" value="P-loop_NTPase"/>
</dbReference>
<proteinExistence type="inferred from homology"/>
<feature type="region of interest" description="Disordered" evidence="12">
    <location>
        <begin position="180"/>
        <end position="514"/>
    </location>
</feature>
<comment type="similarity">
    <text evidence="1 8 11">Belongs to the DnaA family.</text>
</comment>
<keyword evidence="16" id="KW-1185">Reference proteome</keyword>
<dbReference type="SUPFAM" id="SSF48295">
    <property type="entry name" value="TrpR-like"/>
    <property type="match status" value="1"/>
</dbReference>